<keyword evidence="2" id="KW-1185">Reference proteome</keyword>
<evidence type="ECO:0000313" key="1">
    <source>
        <dbReference type="EMBL" id="WAR06710.1"/>
    </source>
</evidence>
<accession>A0ABY7E9K1</accession>
<protein>
    <submittedName>
        <fullName evidence="1">Uncharacterized protein</fullName>
    </submittedName>
</protein>
<reference evidence="1" key="1">
    <citation type="submission" date="2022-11" db="EMBL/GenBank/DDBJ databases">
        <title>Centuries of genome instability and evolution in soft-shell clam transmissible cancer (bioRxiv).</title>
        <authorList>
            <person name="Hart S.F.M."/>
            <person name="Yonemitsu M.A."/>
            <person name="Giersch R.M."/>
            <person name="Beal B.F."/>
            <person name="Arriagada G."/>
            <person name="Davis B.W."/>
            <person name="Ostrander E.A."/>
            <person name="Goff S.P."/>
            <person name="Metzger M.J."/>
        </authorList>
    </citation>
    <scope>NUCLEOTIDE SEQUENCE</scope>
    <source>
        <strain evidence="1">MELC-2E11</strain>
        <tissue evidence="1">Siphon/mantle</tissue>
    </source>
</reference>
<dbReference type="EMBL" id="CP111017">
    <property type="protein sequence ID" value="WAR06710.1"/>
    <property type="molecule type" value="Genomic_DNA"/>
</dbReference>
<evidence type="ECO:0000313" key="2">
    <source>
        <dbReference type="Proteomes" id="UP001164746"/>
    </source>
</evidence>
<sequence>MEDSQKCHDFAHSPFSNAFVVGGPAETVVGRVDVIVKVTVPPAVDRRAALPEAGLQNAVRRT</sequence>
<gene>
    <name evidence="1" type="ORF">MAR_016668</name>
</gene>
<proteinExistence type="predicted"/>
<dbReference type="Proteomes" id="UP001164746">
    <property type="component" value="Chromosome 6"/>
</dbReference>
<organism evidence="1 2">
    <name type="scientific">Mya arenaria</name>
    <name type="common">Soft-shell clam</name>
    <dbReference type="NCBI Taxonomy" id="6604"/>
    <lineage>
        <taxon>Eukaryota</taxon>
        <taxon>Metazoa</taxon>
        <taxon>Spiralia</taxon>
        <taxon>Lophotrochozoa</taxon>
        <taxon>Mollusca</taxon>
        <taxon>Bivalvia</taxon>
        <taxon>Autobranchia</taxon>
        <taxon>Heteroconchia</taxon>
        <taxon>Euheterodonta</taxon>
        <taxon>Imparidentia</taxon>
        <taxon>Neoheterodontei</taxon>
        <taxon>Myida</taxon>
        <taxon>Myoidea</taxon>
        <taxon>Myidae</taxon>
        <taxon>Mya</taxon>
    </lineage>
</organism>
<name>A0ABY7E9K1_MYAAR</name>